<evidence type="ECO:0000256" key="1">
    <source>
        <dbReference type="SAM" id="MobiDB-lite"/>
    </source>
</evidence>
<feature type="compositionally biased region" description="Polar residues" evidence="1">
    <location>
        <begin position="172"/>
        <end position="187"/>
    </location>
</feature>
<organism evidence="2 3">
    <name type="scientific">Mollisia scopiformis</name>
    <name type="common">Conifer needle endophyte fungus</name>
    <name type="synonym">Phialocephala scopiformis</name>
    <dbReference type="NCBI Taxonomy" id="149040"/>
    <lineage>
        <taxon>Eukaryota</taxon>
        <taxon>Fungi</taxon>
        <taxon>Dikarya</taxon>
        <taxon>Ascomycota</taxon>
        <taxon>Pezizomycotina</taxon>
        <taxon>Leotiomycetes</taxon>
        <taxon>Helotiales</taxon>
        <taxon>Mollisiaceae</taxon>
        <taxon>Mollisia</taxon>
    </lineage>
</organism>
<feature type="region of interest" description="Disordered" evidence="1">
    <location>
        <begin position="319"/>
        <end position="369"/>
    </location>
</feature>
<feature type="compositionally biased region" description="Low complexity" evidence="1">
    <location>
        <begin position="415"/>
        <end position="436"/>
    </location>
</feature>
<reference evidence="2 3" key="1">
    <citation type="submission" date="2015-10" db="EMBL/GenBank/DDBJ databases">
        <title>Full genome of DAOMC 229536 Phialocephala scopiformis, a fungal endophyte of spruce producing the potent anti-insectan compound rugulosin.</title>
        <authorList>
            <consortium name="DOE Joint Genome Institute"/>
            <person name="Walker A.K."/>
            <person name="Frasz S.L."/>
            <person name="Seifert K.A."/>
            <person name="Miller J.D."/>
            <person name="Mondo S.J."/>
            <person name="Labutti K."/>
            <person name="Lipzen A."/>
            <person name="Dockter R."/>
            <person name="Kennedy M."/>
            <person name="Grigoriev I.V."/>
            <person name="Spatafora J.W."/>
        </authorList>
    </citation>
    <scope>NUCLEOTIDE SEQUENCE [LARGE SCALE GENOMIC DNA]</scope>
    <source>
        <strain evidence="2 3">CBS 120377</strain>
    </source>
</reference>
<feature type="compositionally biased region" description="Low complexity" evidence="1">
    <location>
        <begin position="112"/>
        <end position="142"/>
    </location>
</feature>
<dbReference type="RefSeq" id="XP_018072087.1">
    <property type="nucleotide sequence ID" value="XM_018219814.1"/>
</dbReference>
<dbReference type="GeneID" id="28829540"/>
<feature type="compositionally biased region" description="Polar residues" evidence="1">
    <location>
        <begin position="559"/>
        <end position="577"/>
    </location>
</feature>
<sequence>MIEPGLNNTLISNSRSISSIQESSTSTSSNGSMTTSHNTRSALDTISSSSSIFLSSSSSLSSSIQCLKRPSTSAPVTSSISSSALSSSNANSTSHQTSSHAYNSSTFSQRFSNTSQPLTSSSSSQTDISISSSSLTQAASSETSEDECWNPQSPYTAQEQQISYTGLVITASDQDQDNPPSLPTSDADQVPPDEPPVFPTLPPKENPPLPPVQTPAPAKNPPNAPQIVTNLPPAQNQQPNRSPPKDSEVLQGHQNNPFMLPATSPVQLHQQRPGPLIPPVAATSQKQQNPLLVTALASGKGQQNTPQVLQTTTAASIEASSQSHTLMESGKPLGTTSKPQALPLSSRSSKGSQVSPLRPSSSTKPGSRITIITTSTVSVNSTEYEYHITTLTRTIYVTNTPSGKKLEASGYSTPRSSRNLAAISSSSSLHSPSSNSQTLGGVHGPGSVHQVSTTSAKLGLSSYSTFHTSPGSPLSSSSLSLHLPFGNTQGSSVTHGSGFVNGVTTASGKVITEQSQFGSRSARASEVSPMVTGPRQMITVSTIVNSTSSGAPMSAKINDLSTKLSQNKTSTPANASS</sequence>
<dbReference type="InParanoid" id="A0A194XDA3"/>
<evidence type="ECO:0000313" key="3">
    <source>
        <dbReference type="Proteomes" id="UP000070700"/>
    </source>
</evidence>
<name>A0A194XDA3_MOLSC</name>
<dbReference type="EMBL" id="KQ947414">
    <property type="protein sequence ID" value="KUJ17732.1"/>
    <property type="molecule type" value="Genomic_DNA"/>
</dbReference>
<gene>
    <name evidence="2" type="ORF">LY89DRAFT_733559</name>
</gene>
<feature type="compositionally biased region" description="Polar residues" evidence="1">
    <location>
        <begin position="334"/>
        <end position="365"/>
    </location>
</feature>
<feature type="compositionally biased region" description="Polar residues" evidence="1">
    <location>
        <begin position="226"/>
        <end position="240"/>
    </location>
</feature>
<feature type="compositionally biased region" description="Low complexity" evidence="1">
    <location>
        <begin position="7"/>
        <end position="39"/>
    </location>
</feature>
<proteinExistence type="predicted"/>
<accession>A0A194XDA3</accession>
<feature type="region of interest" description="Disordered" evidence="1">
    <location>
        <begin position="172"/>
        <end position="261"/>
    </location>
</feature>
<feature type="region of interest" description="Disordered" evidence="1">
    <location>
        <begin position="547"/>
        <end position="577"/>
    </location>
</feature>
<feature type="compositionally biased region" description="Polar residues" evidence="1">
    <location>
        <begin position="102"/>
        <end position="111"/>
    </location>
</feature>
<evidence type="ECO:0000313" key="2">
    <source>
        <dbReference type="EMBL" id="KUJ17732.1"/>
    </source>
</evidence>
<feature type="region of interest" description="Disordered" evidence="1">
    <location>
        <begin position="402"/>
        <end position="451"/>
    </location>
</feature>
<dbReference type="KEGG" id="psco:LY89DRAFT_733559"/>
<dbReference type="Proteomes" id="UP000070700">
    <property type="component" value="Unassembled WGS sequence"/>
</dbReference>
<protein>
    <submittedName>
        <fullName evidence="2">Uncharacterized protein</fullName>
    </submittedName>
</protein>
<dbReference type="AlphaFoldDB" id="A0A194XDA3"/>
<keyword evidence="3" id="KW-1185">Reference proteome</keyword>
<feature type="compositionally biased region" description="Low complexity" evidence="1">
    <location>
        <begin position="72"/>
        <end position="101"/>
    </location>
</feature>
<feature type="region of interest" description="Disordered" evidence="1">
    <location>
        <begin position="1"/>
        <end position="41"/>
    </location>
</feature>
<feature type="region of interest" description="Disordered" evidence="1">
    <location>
        <begin position="72"/>
        <end position="157"/>
    </location>
</feature>
<feature type="compositionally biased region" description="Pro residues" evidence="1">
    <location>
        <begin position="192"/>
        <end position="224"/>
    </location>
</feature>